<evidence type="ECO:0000256" key="5">
    <source>
        <dbReference type="SAM" id="Coils"/>
    </source>
</evidence>
<proteinExistence type="inferred from homology"/>
<dbReference type="GO" id="GO:0008360">
    <property type="term" value="P:regulation of cell shape"/>
    <property type="evidence" value="ECO:0007669"/>
    <property type="project" value="UniProtKB-KW"/>
</dbReference>
<dbReference type="AlphaFoldDB" id="A0A1X4XYU9"/>
<dbReference type="PANTHER" id="PTHR34138:SF1">
    <property type="entry name" value="CELL SHAPE-DETERMINING PROTEIN MREC"/>
    <property type="match status" value="1"/>
</dbReference>
<evidence type="ECO:0000256" key="2">
    <source>
        <dbReference type="ARBA" id="ARBA00013855"/>
    </source>
</evidence>
<evidence type="ECO:0000256" key="4">
    <source>
        <dbReference type="ARBA" id="ARBA00032089"/>
    </source>
</evidence>
<dbReference type="PANTHER" id="PTHR34138">
    <property type="entry name" value="CELL SHAPE-DETERMINING PROTEIN MREC"/>
    <property type="match status" value="1"/>
</dbReference>
<dbReference type="InterPro" id="IPR042177">
    <property type="entry name" value="Cell/Rod_1"/>
</dbReference>
<evidence type="ECO:0000313" key="8">
    <source>
        <dbReference type="Proteomes" id="UP000194141"/>
    </source>
</evidence>
<dbReference type="EMBL" id="MDSU01000011">
    <property type="protein sequence ID" value="OSS42700.1"/>
    <property type="molecule type" value="Genomic_DNA"/>
</dbReference>
<evidence type="ECO:0000256" key="1">
    <source>
        <dbReference type="ARBA" id="ARBA00009369"/>
    </source>
</evidence>
<accession>A0A1X4XYU9</accession>
<dbReference type="Pfam" id="PF04085">
    <property type="entry name" value="MreC"/>
    <property type="match status" value="1"/>
</dbReference>
<keyword evidence="3" id="KW-0133">Cell shape</keyword>
<organism evidence="7 8">
    <name type="scientific">Desulfurella amilsii</name>
    <dbReference type="NCBI Taxonomy" id="1562698"/>
    <lineage>
        <taxon>Bacteria</taxon>
        <taxon>Pseudomonadati</taxon>
        <taxon>Campylobacterota</taxon>
        <taxon>Desulfurellia</taxon>
        <taxon>Desulfurellales</taxon>
        <taxon>Desulfurellaceae</taxon>
        <taxon>Desulfurella</taxon>
    </lineage>
</organism>
<evidence type="ECO:0000256" key="3">
    <source>
        <dbReference type="ARBA" id="ARBA00022960"/>
    </source>
</evidence>
<evidence type="ECO:0000259" key="6">
    <source>
        <dbReference type="Pfam" id="PF04085"/>
    </source>
</evidence>
<reference evidence="7 8" key="1">
    <citation type="journal article" date="2017" name="Front. Microbiol.">
        <title>Genome Sequence of Desulfurella amilsii Strain TR1 and Comparative Genomics of Desulfurellaceae Family.</title>
        <authorList>
            <person name="Florentino A.P."/>
            <person name="Stams A.J."/>
            <person name="Sanchez-Andrea I."/>
        </authorList>
    </citation>
    <scope>NUCLEOTIDE SEQUENCE [LARGE SCALE GENOMIC DNA]</scope>
    <source>
        <strain evidence="7 8">TR1</strain>
    </source>
</reference>
<comment type="caution">
    <text evidence="7">The sequence shown here is derived from an EMBL/GenBank/DDBJ whole genome shotgun (WGS) entry which is preliminary data.</text>
</comment>
<dbReference type="OrthoDB" id="5505499at2"/>
<dbReference type="Gene3D" id="2.40.10.340">
    <property type="entry name" value="Rod shape-determining protein MreC, domain 1"/>
    <property type="match status" value="1"/>
</dbReference>
<dbReference type="InterPro" id="IPR007221">
    <property type="entry name" value="MreC"/>
</dbReference>
<keyword evidence="8" id="KW-1185">Reference proteome</keyword>
<dbReference type="STRING" id="1562698.DESAMIL20_583"/>
<keyword evidence="5" id="KW-0175">Coiled coil</keyword>
<dbReference type="InterPro" id="IPR042175">
    <property type="entry name" value="Cell/Rod_MreC_2"/>
</dbReference>
<dbReference type="RefSeq" id="WP_086033326.1">
    <property type="nucleotide sequence ID" value="NZ_MDSU01000011.1"/>
</dbReference>
<sequence length="249" mass="28203">MKKLLVYAILAAILSLVNHYTNFDFFVSRGILYIADPIETSGFYTLDSIANIVKNYIALQNAQTENFRLKSKVNKLTLENKMLQAKLHNLNVLANSHLIKCPFVFKDFSNINYIYIKSNAPAKDILNKTVVSQKLNIVGTVESKVGNLYKVKTVFNSNFVADCFIINNGKYFRGIFKGSLNEPKIEFLNTQSFIQKNNLVVTSGLIGNMPPNINVGTIEKIYEVRGFYKIALVKIDKTFLNDSFVYVVN</sequence>
<dbReference type="Proteomes" id="UP000194141">
    <property type="component" value="Unassembled WGS sequence"/>
</dbReference>
<name>A0A1X4XYU9_9BACT</name>
<dbReference type="GO" id="GO:0005886">
    <property type="term" value="C:plasma membrane"/>
    <property type="evidence" value="ECO:0007669"/>
    <property type="project" value="TreeGrafter"/>
</dbReference>
<comment type="similarity">
    <text evidence="1">Belongs to the MreC family.</text>
</comment>
<dbReference type="Gene3D" id="2.40.10.350">
    <property type="entry name" value="Rod shape-determining protein MreC, domain 2"/>
    <property type="match status" value="1"/>
</dbReference>
<protein>
    <recommendedName>
        <fullName evidence="2">Cell shape-determining protein MreC</fullName>
    </recommendedName>
    <alternativeName>
        <fullName evidence="4">Cell shape protein MreC</fullName>
    </alternativeName>
</protein>
<gene>
    <name evidence="7" type="ORF">DESAMIL20_583</name>
</gene>
<evidence type="ECO:0000313" key="7">
    <source>
        <dbReference type="EMBL" id="OSS42700.1"/>
    </source>
</evidence>
<feature type="coiled-coil region" evidence="5">
    <location>
        <begin position="59"/>
        <end position="93"/>
    </location>
</feature>
<feature type="domain" description="Rod shape-determining protein MreC beta-barrel core" evidence="6">
    <location>
        <begin position="125"/>
        <end position="248"/>
    </location>
</feature>
<dbReference type="InterPro" id="IPR055342">
    <property type="entry name" value="MreC_beta-barrel_core"/>
</dbReference>